<protein>
    <recommendedName>
        <fullName evidence="2">DUF4408 domain-containing protein</fullName>
    </recommendedName>
</protein>
<proteinExistence type="predicted"/>
<comment type="caution">
    <text evidence="3">The sequence shown here is derived from an EMBL/GenBank/DDBJ whole genome shotgun (WGS) entry which is preliminary data.</text>
</comment>
<feature type="compositionally biased region" description="Low complexity" evidence="1">
    <location>
        <begin position="235"/>
        <end position="249"/>
    </location>
</feature>
<evidence type="ECO:0000313" key="4">
    <source>
        <dbReference type="Proteomes" id="UP001187471"/>
    </source>
</evidence>
<evidence type="ECO:0000313" key="3">
    <source>
        <dbReference type="EMBL" id="KAK2984714.1"/>
    </source>
</evidence>
<dbReference type="Pfam" id="PF05553">
    <property type="entry name" value="DUF761"/>
    <property type="match status" value="1"/>
</dbReference>
<dbReference type="PANTHER" id="PTHR33098">
    <property type="entry name" value="COTTON FIBER (DUF761)"/>
    <property type="match status" value="1"/>
</dbReference>
<dbReference type="EMBL" id="JAVXUO010001214">
    <property type="protein sequence ID" value="KAK2984714.1"/>
    <property type="molecule type" value="Genomic_DNA"/>
</dbReference>
<feature type="compositionally biased region" description="Basic residues" evidence="1">
    <location>
        <begin position="210"/>
        <end position="224"/>
    </location>
</feature>
<accession>A0AA88RFU3</accession>
<organism evidence="3 4">
    <name type="scientific">Escallonia rubra</name>
    <dbReference type="NCBI Taxonomy" id="112253"/>
    <lineage>
        <taxon>Eukaryota</taxon>
        <taxon>Viridiplantae</taxon>
        <taxon>Streptophyta</taxon>
        <taxon>Embryophyta</taxon>
        <taxon>Tracheophyta</taxon>
        <taxon>Spermatophyta</taxon>
        <taxon>Magnoliopsida</taxon>
        <taxon>eudicotyledons</taxon>
        <taxon>Gunneridae</taxon>
        <taxon>Pentapetalae</taxon>
        <taxon>asterids</taxon>
        <taxon>campanulids</taxon>
        <taxon>Escalloniales</taxon>
        <taxon>Escalloniaceae</taxon>
        <taxon>Escallonia</taxon>
    </lineage>
</organism>
<sequence length="297" mass="33051">MMLRFSVPVITEFASSEIPSIWSFIVSWLKPPYLYLLLNCIIITIVASSKLQATVGDSPPVLAQMEPVKVPTGVYAAPYGGFVLKNEAPEEFDVFGHVDASVSETNEAITVSASDEMDGGDDEFVISKSSWTAMDRDSTDYGIPAERPPVSARFGNRKGVKSSSEGGRTLGVTKPKRQDTLESTWKTITDGRSMPLTRHLRKSETWEAHGRHHTPSHELHHHQMTKSETFNSDRGSSNSSLLSPSPGSGKLRKEPSLGQDELNKRVEAFIKKFNEDMRLQRQESLNQYREMISRGAH</sequence>
<dbReference type="Pfam" id="PF14364">
    <property type="entry name" value="DUF4408"/>
    <property type="match status" value="1"/>
</dbReference>
<feature type="domain" description="DUF4408" evidence="2">
    <location>
        <begin position="19"/>
        <end position="51"/>
    </location>
</feature>
<name>A0AA88RFU3_9ASTE</name>
<dbReference type="InterPro" id="IPR008480">
    <property type="entry name" value="DUF761_pln"/>
</dbReference>
<dbReference type="AlphaFoldDB" id="A0AA88RFU3"/>
<keyword evidence="4" id="KW-1185">Reference proteome</keyword>
<reference evidence="3" key="1">
    <citation type="submission" date="2022-12" db="EMBL/GenBank/DDBJ databases">
        <title>Draft genome assemblies for two species of Escallonia (Escalloniales).</title>
        <authorList>
            <person name="Chanderbali A."/>
            <person name="Dervinis C."/>
            <person name="Anghel I."/>
            <person name="Soltis D."/>
            <person name="Soltis P."/>
            <person name="Zapata F."/>
        </authorList>
    </citation>
    <scope>NUCLEOTIDE SEQUENCE</scope>
    <source>
        <strain evidence="3">UCBG92.1500</strain>
        <tissue evidence="3">Leaf</tissue>
    </source>
</reference>
<feature type="region of interest" description="Disordered" evidence="1">
    <location>
        <begin position="137"/>
        <end position="261"/>
    </location>
</feature>
<gene>
    <name evidence="3" type="ORF">RJ640_004539</name>
</gene>
<dbReference type="InterPro" id="IPR025520">
    <property type="entry name" value="DUF4408"/>
</dbReference>
<dbReference type="Proteomes" id="UP001187471">
    <property type="component" value="Unassembled WGS sequence"/>
</dbReference>
<evidence type="ECO:0000256" key="1">
    <source>
        <dbReference type="SAM" id="MobiDB-lite"/>
    </source>
</evidence>
<feature type="compositionally biased region" description="Basic and acidic residues" evidence="1">
    <location>
        <begin position="251"/>
        <end position="261"/>
    </location>
</feature>
<evidence type="ECO:0000259" key="2">
    <source>
        <dbReference type="Pfam" id="PF14364"/>
    </source>
</evidence>
<dbReference type="PANTHER" id="PTHR33098:SF117">
    <property type="entry name" value="COTTON FIBER (DUF761)"/>
    <property type="match status" value="1"/>
</dbReference>